<feature type="domain" description="PiggyBac transposable element-derived protein" evidence="2">
    <location>
        <begin position="116"/>
        <end position="302"/>
    </location>
</feature>
<keyword evidence="4" id="KW-1185">Reference proteome</keyword>
<feature type="region of interest" description="Disordered" evidence="1">
    <location>
        <begin position="1"/>
        <end position="83"/>
    </location>
</feature>
<accession>A0A9P0Q554</accession>
<comment type="caution">
    <text evidence="3">The sequence shown here is derived from an EMBL/GenBank/DDBJ whole genome shotgun (WGS) entry which is preliminary data.</text>
</comment>
<dbReference type="PANTHER" id="PTHR46599">
    <property type="entry name" value="PIGGYBAC TRANSPOSABLE ELEMENT-DERIVED PROTEIN 4"/>
    <property type="match status" value="1"/>
</dbReference>
<dbReference type="OrthoDB" id="6740508at2759"/>
<evidence type="ECO:0000256" key="1">
    <source>
        <dbReference type="SAM" id="MobiDB-lite"/>
    </source>
</evidence>
<sequence length="304" mass="35108">MSRPLTADELQAEVDAIMNEPSDEETPEEPFQDSGSSYHPSCESDSSDENVVSGEDYEHSDVSDSRENGSRNPPANERLATTEDISCWTEINDQPKIHDFTGIEGIKVNIPADSSACEVFRLLFDDTLIGKLCDWANLRAMEIVGNVLQKHSTMNRWKPLSSEEFRRFIGLCILMGQIKMPSIKHYWNTKPLYAHPVFGRVMSRNRFEQILRCLCFYKREDERTSRLRKIEQVVNHVRENIQKVYYPGKDISLDEALLLWRGRLLFRQYIPNKSAKHGIKLYELCTSDGYILDCLVYTRNSRGE</sequence>
<dbReference type="AlphaFoldDB" id="A0A9P0Q554"/>
<gene>
    <name evidence="3" type="ORF">ACAOBT_LOCUS31590</name>
</gene>
<evidence type="ECO:0000313" key="3">
    <source>
        <dbReference type="EMBL" id="CAH2010534.1"/>
    </source>
</evidence>
<dbReference type="PANTHER" id="PTHR46599:SF3">
    <property type="entry name" value="PIGGYBAC TRANSPOSABLE ELEMENT-DERIVED PROTEIN 4"/>
    <property type="match status" value="1"/>
</dbReference>
<reference evidence="3" key="1">
    <citation type="submission" date="2022-03" db="EMBL/GenBank/DDBJ databases">
        <authorList>
            <person name="Sayadi A."/>
        </authorList>
    </citation>
    <scope>NUCLEOTIDE SEQUENCE</scope>
</reference>
<feature type="compositionally biased region" description="Acidic residues" evidence="1">
    <location>
        <begin position="21"/>
        <end position="31"/>
    </location>
</feature>
<feature type="compositionally biased region" description="Basic and acidic residues" evidence="1">
    <location>
        <begin position="56"/>
        <end position="69"/>
    </location>
</feature>
<dbReference type="Proteomes" id="UP001152888">
    <property type="component" value="Unassembled WGS sequence"/>
</dbReference>
<dbReference type="EMBL" id="CAKOFQ010007980">
    <property type="protein sequence ID" value="CAH2010534.1"/>
    <property type="molecule type" value="Genomic_DNA"/>
</dbReference>
<dbReference type="InterPro" id="IPR029526">
    <property type="entry name" value="PGBD"/>
</dbReference>
<protein>
    <recommendedName>
        <fullName evidence="2">PiggyBac transposable element-derived protein domain-containing protein</fullName>
    </recommendedName>
</protein>
<evidence type="ECO:0000313" key="4">
    <source>
        <dbReference type="Proteomes" id="UP001152888"/>
    </source>
</evidence>
<organism evidence="3 4">
    <name type="scientific">Acanthoscelides obtectus</name>
    <name type="common">Bean weevil</name>
    <name type="synonym">Bruchus obtectus</name>
    <dbReference type="NCBI Taxonomy" id="200917"/>
    <lineage>
        <taxon>Eukaryota</taxon>
        <taxon>Metazoa</taxon>
        <taxon>Ecdysozoa</taxon>
        <taxon>Arthropoda</taxon>
        <taxon>Hexapoda</taxon>
        <taxon>Insecta</taxon>
        <taxon>Pterygota</taxon>
        <taxon>Neoptera</taxon>
        <taxon>Endopterygota</taxon>
        <taxon>Coleoptera</taxon>
        <taxon>Polyphaga</taxon>
        <taxon>Cucujiformia</taxon>
        <taxon>Chrysomeloidea</taxon>
        <taxon>Chrysomelidae</taxon>
        <taxon>Bruchinae</taxon>
        <taxon>Bruchini</taxon>
        <taxon>Acanthoscelides</taxon>
    </lineage>
</organism>
<dbReference type="Pfam" id="PF13843">
    <property type="entry name" value="DDE_Tnp_1_7"/>
    <property type="match status" value="1"/>
</dbReference>
<evidence type="ECO:0000259" key="2">
    <source>
        <dbReference type="Pfam" id="PF13843"/>
    </source>
</evidence>
<proteinExistence type="predicted"/>
<name>A0A9P0Q554_ACAOB</name>